<evidence type="ECO:0000313" key="6">
    <source>
        <dbReference type="Proteomes" id="UP001152747"/>
    </source>
</evidence>
<gene>
    <name evidence="5" type="ORF">CAMP_LOCUS7720</name>
</gene>
<dbReference type="Gene3D" id="1.25.40.10">
    <property type="entry name" value="Tetratricopeptide repeat domain"/>
    <property type="match status" value="1"/>
</dbReference>
<comment type="caution">
    <text evidence="5">The sequence shown here is derived from an EMBL/GenBank/DDBJ whole genome shotgun (WGS) entry which is preliminary data.</text>
</comment>
<evidence type="ECO:0000313" key="5">
    <source>
        <dbReference type="EMBL" id="CAI5445083.1"/>
    </source>
</evidence>
<proteinExistence type="predicted"/>
<evidence type="ECO:0000256" key="2">
    <source>
        <dbReference type="SAM" id="MobiDB-lite"/>
    </source>
</evidence>
<accession>A0A9P1IHR7</accession>
<dbReference type="PANTHER" id="PTHR15696">
    <property type="entry name" value="SMG-7 SUPPRESSOR WITH MORPHOLOGICAL EFFECT ON GENITALIA PROTEIN 7"/>
    <property type="match status" value="1"/>
</dbReference>
<feature type="domain" description="DNA/RNA-binding" evidence="3">
    <location>
        <begin position="218"/>
        <end position="455"/>
    </location>
</feature>
<protein>
    <submittedName>
        <fullName evidence="5">Uncharacterized protein</fullName>
    </submittedName>
</protein>
<dbReference type="InterPro" id="IPR011990">
    <property type="entry name" value="TPR-like_helical_dom_sf"/>
</dbReference>
<dbReference type="SUPFAM" id="SSF48452">
    <property type="entry name" value="TPR-like"/>
    <property type="match status" value="1"/>
</dbReference>
<feature type="domain" description="Telomerase activating protein Est1-like N-terminal" evidence="4">
    <location>
        <begin position="91"/>
        <end position="209"/>
    </location>
</feature>
<dbReference type="GO" id="GO:0042162">
    <property type="term" value="F:telomeric DNA binding"/>
    <property type="evidence" value="ECO:0007669"/>
    <property type="project" value="TreeGrafter"/>
</dbReference>
<dbReference type="InterPro" id="IPR019458">
    <property type="entry name" value="Est1-like_N"/>
</dbReference>
<dbReference type="GO" id="GO:0005697">
    <property type="term" value="C:telomerase holoenzyme complex"/>
    <property type="evidence" value="ECO:0007669"/>
    <property type="project" value="TreeGrafter"/>
</dbReference>
<dbReference type="Proteomes" id="UP001152747">
    <property type="component" value="Unassembled WGS sequence"/>
</dbReference>
<reference evidence="5" key="1">
    <citation type="submission" date="2022-11" db="EMBL/GenBank/DDBJ databases">
        <authorList>
            <person name="Kikuchi T."/>
        </authorList>
    </citation>
    <scope>NUCLEOTIDE SEQUENCE</scope>
    <source>
        <strain evidence="5">PS1010</strain>
    </source>
</reference>
<dbReference type="InterPro" id="IPR018834">
    <property type="entry name" value="DNA/RNA-bd_Est1-type"/>
</dbReference>
<keyword evidence="1" id="KW-0866">Nonsense-mediated mRNA decay</keyword>
<dbReference type="OrthoDB" id="2017974at2759"/>
<name>A0A9P1IHR7_9PELO</name>
<evidence type="ECO:0000256" key="1">
    <source>
        <dbReference type="ARBA" id="ARBA00023161"/>
    </source>
</evidence>
<keyword evidence="6" id="KW-1185">Reference proteome</keyword>
<evidence type="ECO:0000259" key="4">
    <source>
        <dbReference type="Pfam" id="PF10374"/>
    </source>
</evidence>
<dbReference type="Pfam" id="PF10374">
    <property type="entry name" value="EST1"/>
    <property type="match status" value="1"/>
</dbReference>
<dbReference type="Pfam" id="PF10373">
    <property type="entry name" value="EST1_DNA_bind"/>
    <property type="match status" value="1"/>
</dbReference>
<dbReference type="GO" id="GO:0070034">
    <property type="term" value="F:telomerase RNA binding"/>
    <property type="evidence" value="ECO:0007669"/>
    <property type="project" value="TreeGrafter"/>
</dbReference>
<dbReference type="PANTHER" id="PTHR15696:SF38">
    <property type="entry name" value="PIN DOMAIN-CONTAINING PROTEIN"/>
    <property type="match status" value="1"/>
</dbReference>
<feature type="region of interest" description="Disordered" evidence="2">
    <location>
        <begin position="1"/>
        <end position="33"/>
    </location>
</feature>
<dbReference type="AlphaFoldDB" id="A0A9P1IHR7"/>
<dbReference type="EMBL" id="CANHGI010000003">
    <property type="protein sequence ID" value="CAI5445083.1"/>
    <property type="molecule type" value="Genomic_DNA"/>
</dbReference>
<sequence>MRAGGQPLLAFDSSQPRGRLEPPMIKRRNGEETETKDVLFERISKLAPNVAKKKDLDAAKQMVELSAKLSKAYSETIFASDIVQVFTNGLELNLFKQAFHKPIECFRTGSNSASPQSKLIRAAFQRLLLDGIDFYEKLIEKYEKEFDFRLDNILIWPDGLIEEIQLIHEFVDLPAGVQKLETSRQKTALKSLARHLISLGDLHRYKTLVDGSENYQISQSYYLKSAQLWPTTGHTYNQLGVVAYYSMLYRSSRRVRLIPLEILSRQRQTRVIDEIFFLTRALACSHPYAAAKERLAQRLGAMRAKVAKYEPLLDSECGKKSENEMEKTREIWINVENGEISDDFGQKIIKDILSQFMSHSVDKLHRRAVSYLIDTFGILVTKIGMDHFESVSERAFALLHASLAKSSTDSGEFTARQLAQLAALFIYSAQASEASTSSHLTCSLNTILTFFTILAHNFFFPNEYRKSCDSSGT</sequence>
<evidence type="ECO:0000259" key="3">
    <source>
        <dbReference type="Pfam" id="PF10373"/>
    </source>
</evidence>
<dbReference type="GO" id="GO:0000184">
    <property type="term" value="P:nuclear-transcribed mRNA catabolic process, nonsense-mediated decay"/>
    <property type="evidence" value="ECO:0007669"/>
    <property type="project" value="UniProtKB-KW"/>
</dbReference>
<organism evidence="5 6">
    <name type="scientific">Caenorhabditis angaria</name>
    <dbReference type="NCBI Taxonomy" id="860376"/>
    <lineage>
        <taxon>Eukaryota</taxon>
        <taxon>Metazoa</taxon>
        <taxon>Ecdysozoa</taxon>
        <taxon>Nematoda</taxon>
        <taxon>Chromadorea</taxon>
        <taxon>Rhabditida</taxon>
        <taxon>Rhabditina</taxon>
        <taxon>Rhabditomorpha</taxon>
        <taxon>Rhabditoidea</taxon>
        <taxon>Rhabditidae</taxon>
        <taxon>Peloderinae</taxon>
        <taxon>Caenorhabditis</taxon>
    </lineage>
</organism>
<dbReference type="InterPro" id="IPR045153">
    <property type="entry name" value="Est1/Ebs1-like"/>
</dbReference>